<comment type="similarity">
    <text evidence="2">Belongs to the uracil-DNA glycosylase (UDG) superfamily. Type 4 (UDGa) family.</text>
</comment>
<dbReference type="NCBIfam" id="TIGR00758">
    <property type="entry name" value="UDG_fam4"/>
    <property type="match status" value="1"/>
</dbReference>
<keyword evidence="10" id="KW-0411">Iron-sulfur</keyword>
<dbReference type="OrthoDB" id="5290748at2"/>
<keyword evidence="6" id="KW-0479">Metal-binding</keyword>
<keyword evidence="7" id="KW-0227">DNA damage</keyword>
<keyword evidence="9" id="KW-0408">Iron</keyword>
<keyword evidence="8" id="KW-0378">Hydrolase</keyword>
<evidence type="ECO:0000259" key="13">
    <source>
        <dbReference type="SMART" id="SM00986"/>
    </source>
</evidence>
<evidence type="ECO:0000256" key="12">
    <source>
        <dbReference type="SAM" id="MobiDB-lite"/>
    </source>
</evidence>
<dbReference type="RefSeq" id="WP_116225884.1">
    <property type="nucleotide sequence ID" value="NZ_AP018437.1"/>
</dbReference>
<keyword evidence="15" id="KW-1185">Reference proteome</keyword>
<dbReference type="PANTHER" id="PTHR33693">
    <property type="entry name" value="TYPE-5 URACIL-DNA GLYCOSYLASE"/>
    <property type="match status" value="1"/>
</dbReference>
<evidence type="ECO:0000256" key="2">
    <source>
        <dbReference type="ARBA" id="ARBA00006521"/>
    </source>
</evidence>
<dbReference type="GO" id="GO:0004844">
    <property type="term" value="F:uracil DNA N-glycosylase activity"/>
    <property type="evidence" value="ECO:0007669"/>
    <property type="project" value="UniProtKB-EC"/>
</dbReference>
<dbReference type="InterPro" id="IPR005122">
    <property type="entry name" value="Uracil-DNA_glycosylase-like"/>
</dbReference>
<keyword evidence="11" id="KW-0234">DNA repair</keyword>
<dbReference type="SUPFAM" id="SSF52141">
    <property type="entry name" value="Uracil-DNA glycosylase-like"/>
    <property type="match status" value="1"/>
</dbReference>
<dbReference type="Gene3D" id="3.40.470.10">
    <property type="entry name" value="Uracil-DNA glycosylase-like domain"/>
    <property type="match status" value="1"/>
</dbReference>
<evidence type="ECO:0000256" key="1">
    <source>
        <dbReference type="ARBA" id="ARBA00001400"/>
    </source>
</evidence>
<organism evidence="14 15">
    <name type="scientific">Pelolinea submarina</name>
    <dbReference type="NCBI Taxonomy" id="913107"/>
    <lineage>
        <taxon>Bacteria</taxon>
        <taxon>Bacillati</taxon>
        <taxon>Chloroflexota</taxon>
        <taxon>Anaerolineae</taxon>
        <taxon>Anaerolineales</taxon>
        <taxon>Anaerolineaceae</taxon>
        <taxon>Pelolinea</taxon>
    </lineage>
</organism>
<accession>A0A347ZQA5</accession>
<evidence type="ECO:0000256" key="9">
    <source>
        <dbReference type="ARBA" id="ARBA00023004"/>
    </source>
</evidence>
<proteinExistence type="inferred from homology"/>
<dbReference type="InterPro" id="IPR005273">
    <property type="entry name" value="Ura-DNA_glyco_family4"/>
</dbReference>
<evidence type="ECO:0000256" key="7">
    <source>
        <dbReference type="ARBA" id="ARBA00022763"/>
    </source>
</evidence>
<dbReference type="EMBL" id="QUMS01000004">
    <property type="protein sequence ID" value="REG06184.1"/>
    <property type="molecule type" value="Genomic_DNA"/>
</dbReference>
<evidence type="ECO:0000256" key="8">
    <source>
        <dbReference type="ARBA" id="ARBA00022801"/>
    </source>
</evidence>
<dbReference type="SMART" id="SM00986">
    <property type="entry name" value="UDG"/>
    <property type="match status" value="1"/>
</dbReference>
<evidence type="ECO:0000256" key="4">
    <source>
        <dbReference type="ARBA" id="ARBA00019403"/>
    </source>
</evidence>
<protein>
    <recommendedName>
        <fullName evidence="4">Type-4 uracil-DNA glycosylase</fullName>
        <ecNumber evidence="3">3.2.2.27</ecNumber>
    </recommendedName>
</protein>
<dbReference type="InterPro" id="IPR036895">
    <property type="entry name" value="Uracil-DNA_glycosylase-like_sf"/>
</dbReference>
<dbReference type="EC" id="3.2.2.27" evidence="3"/>
<keyword evidence="5" id="KW-0004">4Fe-4S</keyword>
<comment type="caution">
    <text evidence="14">The sequence shown here is derived from an EMBL/GenBank/DDBJ whole genome shotgun (WGS) entry which is preliminary data.</text>
</comment>
<feature type="region of interest" description="Disordered" evidence="12">
    <location>
        <begin position="189"/>
        <end position="210"/>
    </location>
</feature>
<evidence type="ECO:0000256" key="5">
    <source>
        <dbReference type="ARBA" id="ARBA00022485"/>
    </source>
</evidence>
<evidence type="ECO:0000256" key="10">
    <source>
        <dbReference type="ARBA" id="ARBA00023014"/>
    </source>
</evidence>
<feature type="domain" description="Uracil-DNA glycosylase-like" evidence="13">
    <location>
        <begin position="31"/>
        <end position="176"/>
    </location>
</feature>
<dbReference type="GO" id="GO:0051539">
    <property type="term" value="F:4 iron, 4 sulfur cluster binding"/>
    <property type="evidence" value="ECO:0007669"/>
    <property type="project" value="UniProtKB-KW"/>
</dbReference>
<dbReference type="GO" id="GO:0046872">
    <property type="term" value="F:metal ion binding"/>
    <property type="evidence" value="ECO:0007669"/>
    <property type="project" value="UniProtKB-KW"/>
</dbReference>
<sequence>MNSEEILRDLAAQINTCQNCVLAQTRKHAVPGEGPANAEIMLIGEGPGFHENEQGRPFVGQAGKFLDELLAAGGFDRETVFITNVVKCRPPGNRDPQPVELEACQAYLDQQIAAINPLIIVTLGRFSMARYFKDAKISQIHGHASWMGNRFIIPMYHPAAGLHQPNIKPTIMQDFRQLSALVEKARKSASAHTDAPASNDEDNATQLSFF</sequence>
<dbReference type="GO" id="GO:0006281">
    <property type="term" value="P:DNA repair"/>
    <property type="evidence" value="ECO:0007669"/>
    <property type="project" value="UniProtKB-KW"/>
</dbReference>
<dbReference type="Pfam" id="PF03167">
    <property type="entry name" value="UDG"/>
    <property type="match status" value="1"/>
</dbReference>
<dbReference type="InterPro" id="IPR051536">
    <property type="entry name" value="UDG_Type-4/5"/>
</dbReference>
<dbReference type="AlphaFoldDB" id="A0A347ZQA5"/>
<evidence type="ECO:0000256" key="3">
    <source>
        <dbReference type="ARBA" id="ARBA00012030"/>
    </source>
</evidence>
<evidence type="ECO:0000256" key="11">
    <source>
        <dbReference type="ARBA" id="ARBA00023204"/>
    </source>
</evidence>
<evidence type="ECO:0000256" key="6">
    <source>
        <dbReference type="ARBA" id="ARBA00022723"/>
    </source>
</evidence>
<reference evidence="14 15" key="1">
    <citation type="submission" date="2018-08" db="EMBL/GenBank/DDBJ databases">
        <title>Genomic Encyclopedia of Type Strains, Phase IV (KMG-IV): sequencing the most valuable type-strain genomes for metagenomic binning, comparative biology and taxonomic classification.</title>
        <authorList>
            <person name="Goeker M."/>
        </authorList>
    </citation>
    <scope>NUCLEOTIDE SEQUENCE [LARGE SCALE GENOMIC DNA]</scope>
    <source>
        <strain evidence="14 15">DSM 23923</strain>
    </source>
</reference>
<evidence type="ECO:0000313" key="15">
    <source>
        <dbReference type="Proteomes" id="UP000256388"/>
    </source>
</evidence>
<evidence type="ECO:0000313" key="14">
    <source>
        <dbReference type="EMBL" id="REG06184.1"/>
    </source>
</evidence>
<dbReference type="CDD" id="cd10030">
    <property type="entry name" value="UDG-F4_TTUDGA_SPO1dp_like"/>
    <property type="match status" value="1"/>
</dbReference>
<comment type="catalytic activity">
    <reaction evidence="1">
        <text>Hydrolyzes single-stranded DNA or mismatched double-stranded DNA and polynucleotides, releasing free uracil.</text>
        <dbReference type="EC" id="3.2.2.27"/>
    </reaction>
</comment>
<dbReference type="SMART" id="SM00987">
    <property type="entry name" value="UreE_C"/>
    <property type="match status" value="1"/>
</dbReference>
<gene>
    <name evidence="14" type="ORF">DFR64_2616</name>
</gene>
<name>A0A347ZQA5_9CHLR</name>
<dbReference type="Proteomes" id="UP000256388">
    <property type="component" value="Unassembled WGS sequence"/>
</dbReference>
<dbReference type="PANTHER" id="PTHR33693:SF1">
    <property type="entry name" value="TYPE-4 URACIL-DNA GLYCOSYLASE"/>
    <property type="match status" value="1"/>
</dbReference>